<accession>A0A9D4TMU5</accession>
<organism evidence="5 6">
    <name type="scientific">Chlorella vulgaris</name>
    <name type="common">Green alga</name>
    <dbReference type="NCBI Taxonomy" id="3077"/>
    <lineage>
        <taxon>Eukaryota</taxon>
        <taxon>Viridiplantae</taxon>
        <taxon>Chlorophyta</taxon>
        <taxon>core chlorophytes</taxon>
        <taxon>Trebouxiophyceae</taxon>
        <taxon>Chlorellales</taxon>
        <taxon>Chlorellaceae</taxon>
        <taxon>Chlorella clade</taxon>
        <taxon>Chlorella</taxon>
    </lineage>
</organism>
<dbReference type="SMART" id="SM00368">
    <property type="entry name" value="LRR_RI"/>
    <property type="match status" value="2"/>
</dbReference>
<dbReference type="OrthoDB" id="515758at2759"/>
<dbReference type="InterPro" id="IPR052201">
    <property type="entry name" value="LRR-containing_regulator"/>
</dbReference>
<feature type="coiled-coil region" evidence="3">
    <location>
        <begin position="725"/>
        <end position="752"/>
    </location>
</feature>
<dbReference type="PANTHER" id="PTHR24111:SF0">
    <property type="entry name" value="LEUCINE-RICH REPEAT-CONTAINING PROTEIN"/>
    <property type="match status" value="1"/>
</dbReference>
<comment type="caution">
    <text evidence="5">The sequence shown here is derived from an EMBL/GenBank/DDBJ whole genome shotgun (WGS) entry which is preliminary data.</text>
</comment>
<sequence>MAQRYTRDGATAPLTFTDLVTLLRGEQPLPDNRCVVYSLPLSHTQAAALVPLLQEGDSDQAPAAQRVRGLKLRGCALDDQVAEHLARVVAFNTSLRHLDLRDNAIGGVGAIHLANALRLYNHTLLDLDLAGNPANREDPDAVEEIAMLLHRNRQQQANSTPTSSPSRGGALVRIQEVARDTPSGHTRLDAHDAELEARLQALERAQQEAAAQLAGLAEGAASHAEYRASLDVTSQKIALVLELLRSDVEAIKEHQGELQQQATSALPADAAARLALQLGEVQAQLARVQQLHEDGSQRSAPLERVQVLEERLAKLAAAGDAAAAATAQQLQQEVEELRRKACLAQADADKAGGEAQAVAACMKSVGESIRQLSAEQVAAAKQAAGAAAAVGPLEEQVRTLQLSVEAMEEALGDHSQQLEQAQKQAATQAAATEQAAALQAGLKGVEEDQGRMAAKVAALVDADLADRAKQLEAAVAQLEVAASQQAAAVAELAPSAELDELRQGMAAALEEHAARMAAEQAEHAAGVAAKLTALPAPYDDAALLGRVTAAESGLQRAEEALGTVRAEELPRLRREAAAQVQELAGQHAVIEAALGELWQQTLARHTALEGAVEEQQALSAERLAALEAAVTGRLAAVEAAVEAAPAFDDAHLRGEVAAVRAAAQAERAELQLALGLLASSTQVELMGREGEMRHSALADKLASLDGQLAALSTAQAAALEHVAAADAVEELRAEAEARLAELAGHVAALKEVQAAGNAAQETSATEMEMLRRSFHKAAAGAEEAAAVSRRQLEAVHKEAAAAGQQAARHSTALQQRLAAVEAELIAQRDRSAAGSPVPASALTEMRLQCELLQLGAQESAALAAQQLASLKADFNQHRGAVLGQCSELQEGLEAVPDYGDRLAAAEARLQAAEQRLASAAVAADVQADVGALRADLAAQHASLAGQTAALGALDTAQHALAASLQAEVQRLEERLALTAPVEAVEQLRVAAALEREAVTGQLGELSAGLKATRVLSGAQQEQLGQVEAVVLQLAPAAAVEKLREVMEGQHDAVAGQLGGLLSALQAATDAHAEQLSEVQGGLRAAEDAAAAAQDAAAALQHAVAQAQQDAGKAITSAAAAVLCQEAVRPIEERLSVLAREQDQAVASSAEAAAEAQLKLTALQGEFVSIRQEHAVLAGTVGDMQGSAIAVAAAVADQGPGAELASLPCRGGHPPPVPRLQLGATRAAGRRAVDQIASFPLSDRTLFSDFDSGAEAGGGYPTAVATAAAVAVQARQHTRLEAVAVQQAQRILCLEAELHSIKQLLVGGSPLVAGRRGGTAVTPGAQPFYDAQSVLGEPSPSTAAVTPYRLAATPTVGLDSQAAGTGRRLAAGGAMAVEADEVLGASLERHFRAAAFGGDITNKHGGSTVARKPAVAPAAHPAACPASRRSVA</sequence>
<dbReference type="PANTHER" id="PTHR24111">
    <property type="entry name" value="LEUCINE-RICH REPEAT-CONTAINING PROTEIN 34"/>
    <property type="match status" value="1"/>
</dbReference>
<evidence type="ECO:0000256" key="2">
    <source>
        <dbReference type="ARBA" id="ARBA00022737"/>
    </source>
</evidence>
<feature type="coiled-coil region" evidence="3">
    <location>
        <begin position="461"/>
        <end position="488"/>
    </location>
</feature>
<comment type="subcellular location">
    <subcellularLocation>
        <location evidence="1">Cytoplasm</location>
        <location evidence="1">Cytoskeleton</location>
        <location evidence="1">Cilium axoneme</location>
    </subcellularLocation>
</comment>
<feature type="region of interest" description="Disordered" evidence="4">
    <location>
        <begin position="1406"/>
        <end position="1431"/>
    </location>
</feature>
<dbReference type="Pfam" id="PF13516">
    <property type="entry name" value="LRR_6"/>
    <property type="match status" value="1"/>
</dbReference>
<dbReference type="GO" id="GO:0005930">
    <property type="term" value="C:axoneme"/>
    <property type="evidence" value="ECO:0007669"/>
    <property type="project" value="UniProtKB-SubCell"/>
</dbReference>
<evidence type="ECO:0000256" key="1">
    <source>
        <dbReference type="ARBA" id="ARBA00004430"/>
    </source>
</evidence>
<protein>
    <submittedName>
        <fullName evidence="5">Uncharacterized protein</fullName>
    </submittedName>
</protein>
<feature type="coiled-coil region" evidence="3">
    <location>
        <begin position="1082"/>
        <end position="1109"/>
    </location>
</feature>
<dbReference type="Gene3D" id="3.80.10.10">
    <property type="entry name" value="Ribonuclease Inhibitor"/>
    <property type="match status" value="1"/>
</dbReference>
<dbReference type="InterPro" id="IPR001611">
    <property type="entry name" value="Leu-rich_rpt"/>
</dbReference>
<reference evidence="5" key="1">
    <citation type="journal article" date="2019" name="Plant J.">
        <title>Chlorella vulgaris genome assembly and annotation reveals the molecular basis for metabolic acclimation to high light conditions.</title>
        <authorList>
            <person name="Cecchin M."/>
            <person name="Marcolungo L."/>
            <person name="Rossato M."/>
            <person name="Girolomoni L."/>
            <person name="Cosentino E."/>
            <person name="Cuine S."/>
            <person name="Li-Beisson Y."/>
            <person name="Delledonne M."/>
            <person name="Ballottari M."/>
        </authorList>
    </citation>
    <scope>NUCLEOTIDE SEQUENCE</scope>
    <source>
        <strain evidence="5">211/11P</strain>
    </source>
</reference>
<feature type="compositionally biased region" description="Low complexity" evidence="4">
    <location>
        <begin position="1409"/>
        <end position="1425"/>
    </location>
</feature>
<dbReference type="EMBL" id="SIDB01000008">
    <property type="protein sequence ID" value="KAI3429766.1"/>
    <property type="molecule type" value="Genomic_DNA"/>
</dbReference>
<evidence type="ECO:0000256" key="4">
    <source>
        <dbReference type="SAM" id="MobiDB-lite"/>
    </source>
</evidence>
<proteinExistence type="predicted"/>
<evidence type="ECO:0000313" key="6">
    <source>
        <dbReference type="Proteomes" id="UP001055712"/>
    </source>
</evidence>
<reference evidence="5" key="2">
    <citation type="submission" date="2020-11" db="EMBL/GenBank/DDBJ databases">
        <authorList>
            <person name="Cecchin M."/>
            <person name="Marcolungo L."/>
            <person name="Rossato M."/>
            <person name="Girolomoni L."/>
            <person name="Cosentino E."/>
            <person name="Cuine S."/>
            <person name="Li-Beisson Y."/>
            <person name="Delledonne M."/>
            <person name="Ballottari M."/>
        </authorList>
    </citation>
    <scope>NUCLEOTIDE SEQUENCE</scope>
    <source>
        <strain evidence="5">211/11P</strain>
        <tissue evidence="5">Whole cell</tissue>
    </source>
</reference>
<dbReference type="Proteomes" id="UP001055712">
    <property type="component" value="Unassembled WGS sequence"/>
</dbReference>
<keyword evidence="6" id="KW-1185">Reference proteome</keyword>
<dbReference type="InterPro" id="IPR032675">
    <property type="entry name" value="LRR_dom_sf"/>
</dbReference>
<keyword evidence="3" id="KW-0175">Coiled coil</keyword>
<evidence type="ECO:0000313" key="5">
    <source>
        <dbReference type="EMBL" id="KAI3429766.1"/>
    </source>
</evidence>
<keyword evidence="2" id="KW-0677">Repeat</keyword>
<evidence type="ECO:0000256" key="3">
    <source>
        <dbReference type="SAM" id="Coils"/>
    </source>
</evidence>
<name>A0A9D4TMU5_CHLVU</name>
<dbReference type="SUPFAM" id="SSF52047">
    <property type="entry name" value="RNI-like"/>
    <property type="match status" value="1"/>
</dbReference>
<gene>
    <name evidence="5" type="ORF">D9Q98_010079</name>
</gene>
<feature type="coiled-coil region" evidence="3">
    <location>
        <begin position="895"/>
        <end position="922"/>
    </location>
</feature>